<evidence type="ECO:0000256" key="1">
    <source>
        <dbReference type="SAM" id="MobiDB-lite"/>
    </source>
</evidence>
<gene>
    <name evidence="2" type="ORF">PECUL_23A001339</name>
</gene>
<evidence type="ECO:0000313" key="2">
    <source>
        <dbReference type="EMBL" id="CAH2225963.1"/>
    </source>
</evidence>
<accession>A0AAD1VSB6</accession>
<name>A0AAD1VSB6_PELCU</name>
<reference evidence="2" key="1">
    <citation type="submission" date="2022-03" db="EMBL/GenBank/DDBJ databases">
        <authorList>
            <person name="Alioto T."/>
            <person name="Alioto T."/>
            <person name="Gomez Garrido J."/>
        </authorList>
    </citation>
    <scope>NUCLEOTIDE SEQUENCE</scope>
</reference>
<feature type="region of interest" description="Disordered" evidence="1">
    <location>
        <begin position="1"/>
        <end position="61"/>
    </location>
</feature>
<dbReference type="Proteomes" id="UP001295444">
    <property type="component" value="Chromosome 01"/>
</dbReference>
<proteinExistence type="predicted"/>
<sequence length="114" mass="12701">MSSGCMESLTIRSLSPHSPTSRSHAASLTHSTRRPCQSTTPQAEQSVQSLTPTTHVHANSSPVRTNATYLIQKEELHTYERHLCSCERYSPILQTKLRLCGHRLPNTARTEVCS</sequence>
<organism evidence="2 3">
    <name type="scientific">Pelobates cultripes</name>
    <name type="common">Western spadefoot toad</name>
    <dbReference type="NCBI Taxonomy" id="61616"/>
    <lineage>
        <taxon>Eukaryota</taxon>
        <taxon>Metazoa</taxon>
        <taxon>Chordata</taxon>
        <taxon>Craniata</taxon>
        <taxon>Vertebrata</taxon>
        <taxon>Euteleostomi</taxon>
        <taxon>Amphibia</taxon>
        <taxon>Batrachia</taxon>
        <taxon>Anura</taxon>
        <taxon>Pelobatoidea</taxon>
        <taxon>Pelobatidae</taxon>
        <taxon>Pelobates</taxon>
    </lineage>
</organism>
<protein>
    <submittedName>
        <fullName evidence="2">Uncharacterized protein</fullName>
    </submittedName>
</protein>
<dbReference type="AlphaFoldDB" id="A0AAD1VSB6"/>
<evidence type="ECO:0000313" key="3">
    <source>
        <dbReference type="Proteomes" id="UP001295444"/>
    </source>
</evidence>
<dbReference type="EMBL" id="OW240912">
    <property type="protein sequence ID" value="CAH2225963.1"/>
    <property type="molecule type" value="Genomic_DNA"/>
</dbReference>
<keyword evidence="3" id="KW-1185">Reference proteome</keyword>